<comment type="caution">
    <text evidence="2">The sequence shown here is derived from an EMBL/GenBank/DDBJ whole genome shotgun (WGS) entry which is preliminary data.</text>
</comment>
<dbReference type="Pfam" id="PF14068">
    <property type="entry name" value="YuiB"/>
    <property type="match status" value="1"/>
</dbReference>
<evidence type="ECO:0000313" key="2">
    <source>
        <dbReference type="EMBL" id="PWW29700.1"/>
    </source>
</evidence>
<accession>A0A2V3A0D1</accession>
<dbReference type="AlphaFoldDB" id="A0A2V3A0D1"/>
<reference evidence="2 3" key="1">
    <citation type="submission" date="2018-05" db="EMBL/GenBank/DDBJ databases">
        <title>Freshwater and sediment microbial communities from various areas in North America, analyzing microbe dynamics in response to fracking.</title>
        <authorList>
            <person name="Lamendella R."/>
        </authorList>
    </citation>
    <scope>NUCLEOTIDE SEQUENCE [LARGE SCALE GENOMIC DNA]</scope>
    <source>
        <strain evidence="2 3">15_TX</strain>
    </source>
</reference>
<gene>
    <name evidence="2" type="ORF">DFO73_104343</name>
</gene>
<keyword evidence="1" id="KW-1133">Transmembrane helix</keyword>
<evidence type="ECO:0000313" key="3">
    <source>
        <dbReference type="Proteomes" id="UP000247150"/>
    </source>
</evidence>
<feature type="transmembrane region" description="Helical" evidence="1">
    <location>
        <begin position="6"/>
        <end position="26"/>
    </location>
</feature>
<feature type="transmembrane region" description="Helical" evidence="1">
    <location>
        <begin position="33"/>
        <end position="54"/>
    </location>
</feature>
<feature type="transmembrane region" description="Helical" evidence="1">
    <location>
        <begin position="74"/>
        <end position="99"/>
    </location>
</feature>
<sequence length="107" mass="12045">MQMTIFVLPISMLLFFVLFFGIGFILNMLLRMSWIMAIIYPIIAIFIIDKVRFIEYFQNTGEALSSLGVELSSLALADILILSSGMAGAIVAGITIRLLRKKGYRMF</sequence>
<keyword evidence="1" id="KW-0812">Transmembrane</keyword>
<keyword evidence="1" id="KW-0472">Membrane</keyword>
<dbReference type="RefSeq" id="WP_110064746.1">
    <property type="nucleotide sequence ID" value="NZ_QGTW01000004.1"/>
</dbReference>
<dbReference type="EMBL" id="QGTW01000004">
    <property type="protein sequence ID" value="PWW29700.1"/>
    <property type="molecule type" value="Genomic_DNA"/>
</dbReference>
<evidence type="ECO:0000256" key="1">
    <source>
        <dbReference type="SAM" id="Phobius"/>
    </source>
</evidence>
<name>A0A2V3A0D1_9BACI</name>
<protein>
    <submittedName>
        <fullName evidence="2">YuiB-like putative membrane protein</fullName>
    </submittedName>
</protein>
<proteinExistence type="predicted"/>
<dbReference type="Proteomes" id="UP000247150">
    <property type="component" value="Unassembled WGS sequence"/>
</dbReference>
<organism evidence="2 3">
    <name type="scientific">Cytobacillus oceanisediminis</name>
    <dbReference type="NCBI Taxonomy" id="665099"/>
    <lineage>
        <taxon>Bacteria</taxon>
        <taxon>Bacillati</taxon>
        <taxon>Bacillota</taxon>
        <taxon>Bacilli</taxon>
        <taxon>Bacillales</taxon>
        <taxon>Bacillaceae</taxon>
        <taxon>Cytobacillus</taxon>
    </lineage>
</organism>
<dbReference type="InterPro" id="IPR025917">
    <property type="entry name" value="YuiB"/>
</dbReference>